<dbReference type="Proteomes" id="UP000217348">
    <property type="component" value="Chromosome"/>
</dbReference>
<dbReference type="InterPro" id="IPR001173">
    <property type="entry name" value="Glyco_trans_2-like"/>
</dbReference>
<gene>
    <name evidence="2" type="ORF">CGC58_04575</name>
</gene>
<dbReference type="OrthoDB" id="597270at2"/>
<organism evidence="2 3">
    <name type="scientific">Capnocytophaga stomatis</name>
    <dbReference type="NCBI Taxonomy" id="1848904"/>
    <lineage>
        <taxon>Bacteria</taxon>
        <taxon>Pseudomonadati</taxon>
        <taxon>Bacteroidota</taxon>
        <taxon>Flavobacteriia</taxon>
        <taxon>Flavobacteriales</taxon>
        <taxon>Flavobacteriaceae</taxon>
        <taxon>Capnocytophaga</taxon>
    </lineage>
</organism>
<dbReference type="CDD" id="cd00761">
    <property type="entry name" value="Glyco_tranf_GTA_type"/>
    <property type="match status" value="1"/>
</dbReference>
<evidence type="ECO:0000313" key="2">
    <source>
        <dbReference type="EMBL" id="ATA89053.1"/>
    </source>
</evidence>
<dbReference type="GO" id="GO:0016758">
    <property type="term" value="F:hexosyltransferase activity"/>
    <property type="evidence" value="ECO:0007669"/>
    <property type="project" value="UniProtKB-ARBA"/>
</dbReference>
<dbReference type="EMBL" id="CP022387">
    <property type="protein sequence ID" value="ATA89053.1"/>
    <property type="molecule type" value="Genomic_DNA"/>
</dbReference>
<dbReference type="Pfam" id="PF00535">
    <property type="entry name" value="Glycos_transf_2"/>
    <property type="match status" value="1"/>
</dbReference>
<dbReference type="InterPro" id="IPR029044">
    <property type="entry name" value="Nucleotide-diphossugar_trans"/>
</dbReference>
<dbReference type="AlphaFoldDB" id="A0A250FVD3"/>
<reference evidence="3" key="1">
    <citation type="submission" date="2017-06" db="EMBL/GenBank/DDBJ databases">
        <title>Capnocytophaga spp. assemblies.</title>
        <authorList>
            <person name="Gulvik C.A."/>
        </authorList>
    </citation>
    <scope>NUCLEOTIDE SEQUENCE [LARGE SCALE GENOMIC DNA]</scope>
    <source>
        <strain evidence="3">H2177</strain>
    </source>
</reference>
<accession>A0A250FVD3</accession>
<dbReference type="SUPFAM" id="SSF53448">
    <property type="entry name" value="Nucleotide-diphospho-sugar transferases"/>
    <property type="match status" value="1"/>
</dbReference>
<dbReference type="KEGG" id="csto:CGC58_04575"/>
<evidence type="ECO:0000259" key="1">
    <source>
        <dbReference type="Pfam" id="PF00535"/>
    </source>
</evidence>
<dbReference type="PANTHER" id="PTHR22916">
    <property type="entry name" value="GLYCOSYLTRANSFERASE"/>
    <property type="match status" value="1"/>
</dbReference>
<feature type="domain" description="Glycosyltransferase 2-like" evidence="1">
    <location>
        <begin position="4"/>
        <end position="163"/>
    </location>
</feature>
<evidence type="ECO:0000313" key="3">
    <source>
        <dbReference type="Proteomes" id="UP000217348"/>
    </source>
</evidence>
<protein>
    <submittedName>
        <fullName evidence="2">Benzoate transporter</fullName>
    </submittedName>
</protein>
<dbReference type="PANTHER" id="PTHR22916:SF3">
    <property type="entry name" value="UDP-GLCNAC:BETAGAL BETA-1,3-N-ACETYLGLUCOSAMINYLTRANSFERASE-LIKE PROTEIN 1"/>
    <property type="match status" value="1"/>
</dbReference>
<sequence length="266" mass="30665">MKISVIIPMYNASKTIVKALNSVQNQTYKCDYEIIIINDGSQDESREVVENYMRQHPDLDITLINQKNGGAAKARNEGLKKSVGKYIAFLDADDEWLPMKIEKQVQVFESSPDVDLLGTNRNEEVFNTFLGVKFQKLTKLNPKLLLIKNFLSPPTVMMKKEILSNTGFFKDNQRYFEEGEYWLRVCANNNCYLFQESLVITGAGKPHFGHSGLSSNLWEMEKGELKNIKVAHDMKIINPIEFFLLNIYSILKYIRRVIIVSLRKLK</sequence>
<name>A0A250FVD3_9FLAO</name>
<dbReference type="Gene3D" id="3.90.550.10">
    <property type="entry name" value="Spore Coat Polysaccharide Biosynthesis Protein SpsA, Chain A"/>
    <property type="match status" value="1"/>
</dbReference>
<proteinExistence type="predicted"/>
<dbReference type="RefSeq" id="WP_095895379.1">
    <property type="nucleotide sequence ID" value="NZ_CP022387.1"/>
</dbReference>